<dbReference type="GO" id="GO:0016020">
    <property type="term" value="C:membrane"/>
    <property type="evidence" value="ECO:0007669"/>
    <property type="project" value="UniProtKB-SubCell"/>
</dbReference>
<comment type="similarity">
    <text evidence="7 8">Belongs to the SFT2 family.</text>
</comment>
<proteinExistence type="inferred from homology"/>
<feature type="transmembrane region" description="Helical" evidence="8">
    <location>
        <begin position="203"/>
        <end position="225"/>
    </location>
</feature>
<dbReference type="Proteomes" id="UP000481153">
    <property type="component" value="Unassembled WGS sequence"/>
</dbReference>
<dbReference type="PANTHER" id="PTHR23137:SF36">
    <property type="entry name" value="VESICLE TRANSPORT PROTEIN SFT2C"/>
    <property type="match status" value="1"/>
</dbReference>
<evidence type="ECO:0000313" key="10">
    <source>
        <dbReference type="EMBL" id="KAF0726565.1"/>
    </source>
</evidence>
<keyword evidence="5 8" id="KW-1133">Transmembrane helix</keyword>
<dbReference type="GO" id="GO:0005737">
    <property type="term" value="C:cytoplasm"/>
    <property type="evidence" value="ECO:0007669"/>
    <property type="project" value="UniProtKB-ARBA"/>
</dbReference>
<name>A0A6G0WH99_9STRA</name>
<keyword evidence="11" id="KW-1185">Reference proteome</keyword>
<evidence type="ECO:0000256" key="8">
    <source>
        <dbReference type="RuleBase" id="RU363111"/>
    </source>
</evidence>
<keyword evidence="6 8" id="KW-0472">Membrane</keyword>
<evidence type="ECO:0000256" key="5">
    <source>
        <dbReference type="ARBA" id="ARBA00022989"/>
    </source>
</evidence>
<feature type="transmembrane region" description="Helical" evidence="8">
    <location>
        <begin position="135"/>
        <end position="153"/>
    </location>
</feature>
<feature type="transmembrane region" description="Helical" evidence="8">
    <location>
        <begin position="107"/>
        <end position="129"/>
    </location>
</feature>
<evidence type="ECO:0000256" key="1">
    <source>
        <dbReference type="ARBA" id="ARBA00004141"/>
    </source>
</evidence>
<dbReference type="AlphaFoldDB" id="A0A6G0WH99"/>
<accession>A0A6G0WH99</accession>
<dbReference type="PANTHER" id="PTHR23137">
    <property type="entry name" value="VESICLE TRANSPORT PROTEIN-RELATED"/>
    <property type="match status" value="1"/>
</dbReference>
<dbReference type="EMBL" id="VJMJ01000213">
    <property type="protein sequence ID" value="KAF0726565.1"/>
    <property type="molecule type" value="Genomic_DNA"/>
</dbReference>
<evidence type="ECO:0000256" key="6">
    <source>
        <dbReference type="ARBA" id="ARBA00023136"/>
    </source>
</evidence>
<evidence type="ECO:0000256" key="4">
    <source>
        <dbReference type="ARBA" id="ARBA00022927"/>
    </source>
</evidence>
<dbReference type="InterPro" id="IPR007305">
    <property type="entry name" value="Vesicle_transpt_Got1/SFT2"/>
</dbReference>
<gene>
    <name evidence="10" type="ORF">Ae201684_015190</name>
</gene>
<dbReference type="GO" id="GO:0012505">
    <property type="term" value="C:endomembrane system"/>
    <property type="evidence" value="ECO:0007669"/>
    <property type="project" value="UniProtKB-ARBA"/>
</dbReference>
<feature type="transmembrane region" description="Helical" evidence="8">
    <location>
        <begin position="174"/>
        <end position="197"/>
    </location>
</feature>
<comment type="caution">
    <text evidence="10">The sequence shown here is derived from an EMBL/GenBank/DDBJ whole genome shotgun (WGS) entry which is preliminary data.</text>
</comment>
<sequence length="244" mass="25961">MELSAANVRAQWGAAASSSSSNLAKSFSAATSSLSSWGQSFLKNNGPLSPSDTASLTGDESPDLESGVDSPAPSPSSLQSLWSNIKAQTTPVHMDNMKSYPQRFRQFVMLLLLAVLFFGLASLFLPLLLVRPSKFALSFSLGSLSCLAAVAVLRGWKSYLLSLLQADQIIITTLYLSSLAATLYSCLVLGSYIYVVISAGMQLITLAYFLVSAFPGGVTAFQTLGKVVIKTARGMTKTCSKVFQ</sequence>
<dbReference type="VEuPathDB" id="FungiDB:AeMF1_020938"/>
<comment type="function">
    <text evidence="8">May be involved in fusion of retrograde transport vesicles derived from an endocytic compartment with the Golgi complex.</text>
</comment>
<feature type="compositionally biased region" description="Polar residues" evidence="9">
    <location>
        <begin position="45"/>
        <end position="58"/>
    </location>
</feature>
<keyword evidence="3 8" id="KW-0812">Transmembrane</keyword>
<evidence type="ECO:0000256" key="7">
    <source>
        <dbReference type="ARBA" id="ARBA00025800"/>
    </source>
</evidence>
<dbReference type="InterPro" id="IPR011691">
    <property type="entry name" value="Vesicle_transpt_SFT2"/>
</dbReference>
<evidence type="ECO:0000313" key="11">
    <source>
        <dbReference type="Proteomes" id="UP000481153"/>
    </source>
</evidence>
<comment type="subcellular location">
    <subcellularLocation>
        <location evidence="1 8">Membrane</location>
        <topology evidence="1 8">Multi-pass membrane protein</topology>
    </subcellularLocation>
</comment>
<organism evidence="10 11">
    <name type="scientific">Aphanomyces euteiches</name>
    <dbReference type="NCBI Taxonomy" id="100861"/>
    <lineage>
        <taxon>Eukaryota</taxon>
        <taxon>Sar</taxon>
        <taxon>Stramenopiles</taxon>
        <taxon>Oomycota</taxon>
        <taxon>Saprolegniomycetes</taxon>
        <taxon>Saprolegniales</taxon>
        <taxon>Verrucalvaceae</taxon>
        <taxon>Aphanomyces</taxon>
    </lineage>
</organism>
<protein>
    <recommendedName>
        <fullName evidence="8">Vesicle transport protein</fullName>
    </recommendedName>
</protein>
<reference evidence="10 11" key="1">
    <citation type="submission" date="2019-07" db="EMBL/GenBank/DDBJ databases">
        <title>Genomics analysis of Aphanomyces spp. identifies a new class of oomycete effector associated with host adaptation.</title>
        <authorList>
            <person name="Gaulin E."/>
        </authorList>
    </citation>
    <scope>NUCLEOTIDE SEQUENCE [LARGE SCALE GENOMIC DNA]</scope>
    <source>
        <strain evidence="10 11">ATCC 201684</strain>
    </source>
</reference>
<feature type="region of interest" description="Disordered" evidence="9">
    <location>
        <begin position="45"/>
        <end position="78"/>
    </location>
</feature>
<dbReference type="Pfam" id="PF04178">
    <property type="entry name" value="Got1"/>
    <property type="match status" value="1"/>
</dbReference>
<evidence type="ECO:0000256" key="2">
    <source>
        <dbReference type="ARBA" id="ARBA00022448"/>
    </source>
</evidence>
<evidence type="ECO:0000256" key="9">
    <source>
        <dbReference type="SAM" id="MobiDB-lite"/>
    </source>
</evidence>
<keyword evidence="4 8" id="KW-0653">Protein transport</keyword>
<evidence type="ECO:0000256" key="3">
    <source>
        <dbReference type="ARBA" id="ARBA00022692"/>
    </source>
</evidence>
<keyword evidence="2 8" id="KW-0813">Transport</keyword>
<dbReference type="GO" id="GO:0015031">
    <property type="term" value="P:protein transport"/>
    <property type="evidence" value="ECO:0007669"/>
    <property type="project" value="UniProtKB-KW"/>
</dbReference>
<dbReference type="GO" id="GO:0016192">
    <property type="term" value="P:vesicle-mediated transport"/>
    <property type="evidence" value="ECO:0007669"/>
    <property type="project" value="InterPro"/>
</dbReference>